<accession>A0ABD7MQ76</accession>
<dbReference type="AlphaFoldDB" id="A0ABD7MQ76"/>
<evidence type="ECO:0000313" key="1">
    <source>
        <dbReference type="EMBL" id="SQG49872.1"/>
    </source>
</evidence>
<evidence type="ECO:0000313" key="2">
    <source>
        <dbReference type="Proteomes" id="UP000248741"/>
    </source>
</evidence>
<dbReference type="EMBL" id="LS483400">
    <property type="protein sequence ID" value="SQG49872.1"/>
    <property type="molecule type" value="Genomic_DNA"/>
</dbReference>
<dbReference type="RefSeq" id="WP_095075661.1">
    <property type="nucleotide sequence ID" value="NZ_CP068134.1"/>
</dbReference>
<dbReference type="Proteomes" id="UP000248741">
    <property type="component" value="Chromosome 1"/>
</dbReference>
<reference evidence="1 2" key="1">
    <citation type="submission" date="2018-06" db="EMBL/GenBank/DDBJ databases">
        <authorList>
            <consortium name="Pathogen Informatics"/>
            <person name="Doyle S."/>
        </authorList>
    </citation>
    <scope>NUCLEOTIDE SEQUENCE [LARGE SCALE GENOMIC DNA]</scope>
    <source>
        <strain evidence="1 2">NCTC7908</strain>
    </source>
</reference>
<protein>
    <recommendedName>
        <fullName evidence="3">Immunity-specific protein beta201</fullName>
    </recommendedName>
</protein>
<organism evidence="1 2">
    <name type="scientific">Corynebacterium ulcerans</name>
    <dbReference type="NCBI Taxonomy" id="65058"/>
    <lineage>
        <taxon>Bacteria</taxon>
        <taxon>Bacillati</taxon>
        <taxon>Actinomycetota</taxon>
        <taxon>Actinomycetes</taxon>
        <taxon>Mycobacteriales</taxon>
        <taxon>Corynebacteriaceae</taxon>
        <taxon>Corynebacterium</taxon>
    </lineage>
</organism>
<gene>
    <name evidence="1" type="ORF">NCTC7908_00096</name>
</gene>
<proteinExistence type="predicted"/>
<sequence length="293" mass="33307">MSFIDIPIEVDEINLSIRGWEILDARTRFVEVIDLSGECVYKMAYSIRACYTPSDNEDSNVYLEGKDNSFYWSGSPGLQLEVEGPGGESQIVFLRRGDGPRWQENMCRAYASKKPLDISKSFKVSLTAVDEIAADDSMYMIPTFVSEIPVEIINESALTSVRFEFDKTMVNMAYGLWESQIDIDFRGRLIIGSDVEIESDFRKMNRNAQWLARKGADISSYVSIPHLSIEIMDETGFLLNDDEFTILGDTSVRKAADNRPVFTWTYRSFDDTEEMMGSPARVVVRIFDENNAC</sequence>
<evidence type="ECO:0008006" key="3">
    <source>
        <dbReference type="Google" id="ProtNLM"/>
    </source>
</evidence>
<name>A0ABD7MQ76_CORUL</name>